<dbReference type="EMBL" id="VXIV02000442">
    <property type="protein sequence ID" value="KAF6038251.1"/>
    <property type="molecule type" value="Genomic_DNA"/>
</dbReference>
<dbReference type="Pfam" id="PF02252">
    <property type="entry name" value="PA28_C"/>
    <property type="match status" value="1"/>
</dbReference>
<dbReference type="Proteomes" id="UP000593567">
    <property type="component" value="Unassembled WGS sequence"/>
</dbReference>
<dbReference type="InterPro" id="IPR036252">
    <property type="entry name" value="Proteasome_activ_sf"/>
</dbReference>
<dbReference type="InterPro" id="IPR036997">
    <property type="entry name" value="PA28_C_sf"/>
</dbReference>
<protein>
    <submittedName>
        <fullName evidence="6">PSME3</fullName>
    </submittedName>
</protein>
<evidence type="ECO:0000256" key="2">
    <source>
        <dbReference type="ARBA" id="ARBA00022942"/>
    </source>
</evidence>
<evidence type="ECO:0000259" key="5">
    <source>
        <dbReference type="Pfam" id="PF02252"/>
    </source>
</evidence>
<feature type="domain" description="Proteasome activator PA28 C-terminal" evidence="5">
    <location>
        <begin position="73"/>
        <end position="193"/>
    </location>
</feature>
<dbReference type="OrthoDB" id="6591885at2759"/>
<evidence type="ECO:0000313" key="7">
    <source>
        <dbReference type="Proteomes" id="UP000593567"/>
    </source>
</evidence>
<dbReference type="SUPFAM" id="SSF47216">
    <property type="entry name" value="Proteasome activator"/>
    <property type="match status" value="1"/>
</dbReference>
<dbReference type="InterPro" id="IPR003186">
    <property type="entry name" value="PA28_C"/>
</dbReference>
<dbReference type="FunFam" id="1.20.120.180:FF:000002">
    <property type="entry name" value="Proteasome activator complex subunit 1"/>
    <property type="match status" value="1"/>
</dbReference>
<dbReference type="GO" id="GO:0008537">
    <property type="term" value="C:proteasome activator complex"/>
    <property type="evidence" value="ECO:0007669"/>
    <property type="project" value="InterPro"/>
</dbReference>
<evidence type="ECO:0000256" key="1">
    <source>
        <dbReference type="ARBA" id="ARBA00005883"/>
    </source>
</evidence>
<evidence type="ECO:0000256" key="3">
    <source>
        <dbReference type="ARBA" id="ARBA00037467"/>
    </source>
</evidence>
<dbReference type="InterPro" id="IPR009077">
    <property type="entry name" value="Proteasome_activ_PA28"/>
</dbReference>
<dbReference type="GO" id="GO:0061136">
    <property type="term" value="P:regulation of proteasomal protein catabolic process"/>
    <property type="evidence" value="ECO:0007669"/>
    <property type="project" value="TreeGrafter"/>
</dbReference>
<dbReference type="InterPro" id="IPR003185">
    <property type="entry name" value="Proteasome_activ_PA28_N"/>
</dbReference>
<dbReference type="PANTHER" id="PTHR10660:SF2">
    <property type="entry name" value="LD45860P"/>
    <property type="match status" value="1"/>
</dbReference>
<dbReference type="AlphaFoldDB" id="A0A7J7KJW7"/>
<keyword evidence="2" id="KW-0647">Proteasome</keyword>
<dbReference type="GO" id="GO:0005737">
    <property type="term" value="C:cytoplasm"/>
    <property type="evidence" value="ECO:0007669"/>
    <property type="project" value="TreeGrafter"/>
</dbReference>
<comment type="caution">
    <text evidence="6">The sequence shown here is derived from an EMBL/GenBank/DDBJ whole genome shotgun (WGS) entry which is preliminary data.</text>
</comment>
<comment type="similarity">
    <text evidence="1">Belongs to the PA28 family.</text>
</comment>
<dbReference type="PANTHER" id="PTHR10660">
    <property type="entry name" value="PROTEASOME REGULATOR PA28"/>
    <property type="match status" value="1"/>
</dbReference>
<keyword evidence="7" id="KW-1185">Reference proteome</keyword>
<gene>
    <name evidence="6" type="ORF">EB796_003438</name>
</gene>
<dbReference type="GO" id="GO:0005654">
    <property type="term" value="C:nucleoplasm"/>
    <property type="evidence" value="ECO:0007669"/>
    <property type="project" value="TreeGrafter"/>
</dbReference>
<feature type="domain" description="Proteasome activator PA28 N-terminal" evidence="4">
    <location>
        <begin position="8"/>
        <end position="65"/>
    </location>
</feature>
<evidence type="ECO:0000313" key="6">
    <source>
        <dbReference type="EMBL" id="KAF6038251.1"/>
    </source>
</evidence>
<dbReference type="Pfam" id="PF02251">
    <property type="entry name" value="PA28_N"/>
    <property type="match status" value="1"/>
</dbReference>
<accession>A0A7J7KJW7</accession>
<evidence type="ECO:0000259" key="4">
    <source>
        <dbReference type="Pfam" id="PF02251"/>
    </source>
</evidence>
<dbReference type="GO" id="GO:2000045">
    <property type="term" value="P:regulation of G1/S transition of mitotic cell cycle"/>
    <property type="evidence" value="ECO:0007669"/>
    <property type="project" value="TreeGrafter"/>
</dbReference>
<comment type="function">
    <text evidence="3">Implicated in immunoproteasome assembly and required for efficient antigen processing. The PA28 activator complex enhances the generation of class I binding peptides by altering the cleavage pattern of the proteasome.</text>
</comment>
<reference evidence="6" key="1">
    <citation type="submission" date="2020-06" db="EMBL/GenBank/DDBJ databases">
        <title>Draft genome of Bugula neritina, a colonial animal packing powerful symbionts and potential medicines.</title>
        <authorList>
            <person name="Rayko M."/>
        </authorList>
    </citation>
    <scope>NUCLEOTIDE SEQUENCE [LARGE SCALE GENOMIC DNA]</scope>
    <source>
        <strain evidence="6">Kwan_BN1</strain>
    </source>
</reference>
<dbReference type="GO" id="GO:0061133">
    <property type="term" value="F:endopeptidase activator activity"/>
    <property type="evidence" value="ECO:0007669"/>
    <property type="project" value="TreeGrafter"/>
</dbReference>
<sequence length="196" mass="22387">MSSNPSSGKSVSEFIDRNKENAEKNVIEQFPAKVLELDEFLRSEILSLNRLPHIFTETGIPSPPPITDSTDLTDLNGIKMWIQMNIPRIEDGNNFGVSIQEEALAEARQVEGEAATYLDAVTRYFVHRAKLCGKLAKYPHLDDYRQAIKELDEKEFITLRLVCAELRNHYAGLHDIIIKNLDKIKKPRTQNVDTMY</sequence>
<proteinExistence type="inferred from homology"/>
<name>A0A7J7KJW7_BUGNE</name>
<dbReference type="Gene3D" id="1.20.120.180">
    <property type="entry name" value="Proteasome activator pa28, C-terminal domain"/>
    <property type="match status" value="1"/>
</dbReference>
<organism evidence="6 7">
    <name type="scientific">Bugula neritina</name>
    <name type="common">Brown bryozoan</name>
    <name type="synonym">Sertularia neritina</name>
    <dbReference type="NCBI Taxonomy" id="10212"/>
    <lineage>
        <taxon>Eukaryota</taxon>
        <taxon>Metazoa</taxon>
        <taxon>Spiralia</taxon>
        <taxon>Lophotrochozoa</taxon>
        <taxon>Bryozoa</taxon>
        <taxon>Gymnolaemata</taxon>
        <taxon>Cheilostomatida</taxon>
        <taxon>Flustrina</taxon>
        <taxon>Buguloidea</taxon>
        <taxon>Bugulidae</taxon>
        <taxon>Bugula</taxon>
    </lineage>
</organism>